<gene>
    <name evidence="1" type="ORF">METZ01_LOCUS184487</name>
</gene>
<dbReference type="EMBL" id="UINC01036925">
    <property type="protein sequence ID" value="SVB31633.1"/>
    <property type="molecule type" value="Genomic_DNA"/>
</dbReference>
<sequence length="169" mass="17482">DACARYGAHIVAIPRDSLPVLSEENGDALFNADSEWEAVTPLRKNDGAKVAIFALGATAAIAQQAAEDLGGTADVYVVNGLPLPDGFLDGIFAQYEGVVTAEDGIIGTRCTGVRGFAGLVLSAASDSGKRTEHVGIVDPRIAPSEGHAEVWEHFGLTSSAIADAVKSFD</sequence>
<dbReference type="SUPFAM" id="SSF52922">
    <property type="entry name" value="TK C-terminal domain-like"/>
    <property type="match status" value="1"/>
</dbReference>
<dbReference type="Gene3D" id="3.40.50.920">
    <property type="match status" value="1"/>
</dbReference>
<evidence type="ECO:0008006" key="2">
    <source>
        <dbReference type="Google" id="ProtNLM"/>
    </source>
</evidence>
<dbReference type="InterPro" id="IPR009014">
    <property type="entry name" value="Transketo_C/PFOR_II"/>
</dbReference>
<accession>A0A382D228</accession>
<evidence type="ECO:0000313" key="1">
    <source>
        <dbReference type="EMBL" id="SVB31633.1"/>
    </source>
</evidence>
<dbReference type="AlphaFoldDB" id="A0A382D228"/>
<proteinExistence type="predicted"/>
<reference evidence="1" key="1">
    <citation type="submission" date="2018-05" db="EMBL/GenBank/DDBJ databases">
        <authorList>
            <person name="Lanie J.A."/>
            <person name="Ng W.-L."/>
            <person name="Kazmierczak K.M."/>
            <person name="Andrzejewski T.M."/>
            <person name="Davidsen T.M."/>
            <person name="Wayne K.J."/>
            <person name="Tettelin H."/>
            <person name="Glass J.I."/>
            <person name="Rusch D."/>
            <person name="Podicherti R."/>
            <person name="Tsui H.-C.T."/>
            <person name="Winkler M.E."/>
        </authorList>
    </citation>
    <scope>NUCLEOTIDE SEQUENCE</scope>
</reference>
<protein>
    <recommendedName>
        <fullName evidence="2">Transketolase C-terminal domain-containing protein</fullName>
    </recommendedName>
</protein>
<name>A0A382D228_9ZZZZ</name>
<organism evidence="1">
    <name type="scientific">marine metagenome</name>
    <dbReference type="NCBI Taxonomy" id="408172"/>
    <lineage>
        <taxon>unclassified sequences</taxon>
        <taxon>metagenomes</taxon>
        <taxon>ecological metagenomes</taxon>
    </lineage>
</organism>
<feature type="non-terminal residue" evidence="1">
    <location>
        <position position="1"/>
    </location>
</feature>